<dbReference type="EC" id="3.1.30.1" evidence="3"/>
<dbReference type="Gene3D" id="1.10.575.10">
    <property type="entry name" value="P1 Nuclease"/>
    <property type="match status" value="1"/>
</dbReference>
<dbReference type="CDD" id="cd11010">
    <property type="entry name" value="S1-P1_nuclease"/>
    <property type="match status" value="1"/>
</dbReference>
<keyword evidence="12" id="KW-1185">Reference proteome</keyword>
<name>A0A4Y7IBZ0_PAPSO</name>
<dbReference type="GO" id="GO:0000014">
    <property type="term" value="F:single-stranded DNA endodeoxyribonuclease activity"/>
    <property type="evidence" value="ECO:0007669"/>
    <property type="project" value="UniProtKB-ARBA"/>
</dbReference>
<evidence type="ECO:0000256" key="2">
    <source>
        <dbReference type="ARBA" id="ARBA00009547"/>
    </source>
</evidence>
<keyword evidence="8" id="KW-1015">Disulfide bond</keyword>
<dbReference type="PANTHER" id="PTHR33146:SF26">
    <property type="entry name" value="ENDONUCLEASE 4"/>
    <property type="match status" value="1"/>
</dbReference>
<evidence type="ECO:0000256" key="3">
    <source>
        <dbReference type="ARBA" id="ARBA00012562"/>
    </source>
</evidence>
<evidence type="ECO:0000256" key="6">
    <source>
        <dbReference type="ARBA" id="ARBA00022759"/>
    </source>
</evidence>
<evidence type="ECO:0000256" key="7">
    <source>
        <dbReference type="ARBA" id="ARBA00022801"/>
    </source>
</evidence>
<keyword evidence="4" id="KW-0540">Nuclease</keyword>
<dbReference type="Pfam" id="PF02265">
    <property type="entry name" value="S1-P1_nuclease"/>
    <property type="match status" value="1"/>
</dbReference>
<evidence type="ECO:0000256" key="10">
    <source>
        <dbReference type="SAM" id="SignalP"/>
    </source>
</evidence>
<dbReference type="STRING" id="3469.A0A4Y7IBZ0"/>
<dbReference type="Proteomes" id="UP000316621">
    <property type="component" value="Chromosome 1"/>
</dbReference>
<organism evidence="11 12">
    <name type="scientific">Papaver somniferum</name>
    <name type="common">Opium poppy</name>
    <dbReference type="NCBI Taxonomy" id="3469"/>
    <lineage>
        <taxon>Eukaryota</taxon>
        <taxon>Viridiplantae</taxon>
        <taxon>Streptophyta</taxon>
        <taxon>Embryophyta</taxon>
        <taxon>Tracheophyta</taxon>
        <taxon>Spermatophyta</taxon>
        <taxon>Magnoliopsida</taxon>
        <taxon>Ranunculales</taxon>
        <taxon>Papaveraceae</taxon>
        <taxon>Papaveroideae</taxon>
        <taxon>Papaver</taxon>
    </lineage>
</organism>
<evidence type="ECO:0000256" key="9">
    <source>
        <dbReference type="ARBA" id="ARBA00023180"/>
    </source>
</evidence>
<dbReference type="GO" id="GO:0003676">
    <property type="term" value="F:nucleic acid binding"/>
    <property type="evidence" value="ECO:0007669"/>
    <property type="project" value="InterPro"/>
</dbReference>
<keyword evidence="6" id="KW-0255">Endonuclease</keyword>
<evidence type="ECO:0000256" key="4">
    <source>
        <dbReference type="ARBA" id="ARBA00022722"/>
    </source>
</evidence>
<dbReference type="EMBL" id="CM010715">
    <property type="protein sequence ID" value="RZC46433.1"/>
    <property type="molecule type" value="Genomic_DNA"/>
</dbReference>
<dbReference type="Gramene" id="RZC46433">
    <property type="protein sequence ID" value="RZC46433"/>
    <property type="gene ID" value="C5167_039385"/>
</dbReference>
<dbReference type="GO" id="GO:0046872">
    <property type="term" value="F:metal ion binding"/>
    <property type="evidence" value="ECO:0007669"/>
    <property type="project" value="UniProtKB-KW"/>
</dbReference>
<feature type="chain" id="PRO_5021365581" description="Aspergillus nuclease S1" evidence="10">
    <location>
        <begin position="25"/>
        <end position="275"/>
    </location>
</feature>
<keyword evidence="10" id="KW-0732">Signal</keyword>
<evidence type="ECO:0000313" key="11">
    <source>
        <dbReference type="EMBL" id="RZC46433.1"/>
    </source>
</evidence>
<keyword evidence="7" id="KW-0378">Hydrolase</keyword>
<comment type="catalytic activity">
    <reaction evidence="1">
        <text>Endonucleolytic cleavage to 5'-phosphomononucleotide and 5'-phosphooligonucleotide end-products.</text>
        <dbReference type="EC" id="3.1.30.1"/>
    </reaction>
</comment>
<evidence type="ECO:0000313" key="12">
    <source>
        <dbReference type="Proteomes" id="UP000316621"/>
    </source>
</evidence>
<evidence type="ECO:0000256" key="1">
    <source>
        <dbReference type="ARBA" id="ARBA00000245"/>
    </source>
</evidence>
<dbReference type="InterPro" id="IPR008947">
    <property type="entry name" value="PLipase_C/P1_nuclease_dom_sf"/>
</dbReference>
<sequence>MIQSNFLFFGTAFVLLQLLPGVVGWGKEDHYAVCKIAEEIAITQVEIKIGVPSVELTTIPCSYRIISAPLQNGNVITITLVLYSAAVPQLLFIFLYVLECDINKIFTSLNTDNLTEALMFLSHFIGDAHQPLHAGFRGDLGGNTISVHWFGLQTNLHRVWDNMIIETAMKSFYNSDLAIMIESINKNITDTWSEDIILWENCTSINTICPDPYASESIDLACKYAYKGATPGSTLSDEYFLSRLPIVEKRLAQAGVRLASTLNRIFKTQMLISEA</sequence>
<feature type="signal peptide" evidence="10">
    <location>
        <begin position="1"/>
        <end position="24"/>
    </location>
</feature>
<dbReference type="GO" id="GO:0006308">
    <property type="term" value="P:DNA catabolic process"/>
    <property type="evidence" value="ECO:0007669"/>
    <property type="project" value="InterPro"/>
</dbReference>
<evidence type="ECO:0000256" key="8">
    <source>
        <dbReference type="ARBA" id="ARBA00023157"/>
    </source>
</evidence>
<evidence type="ECO:0000256" key="5">
    <source>
        <dbReference type="ARBA" id="ARBA00022723"/>
    </source>
</evidence>
<dbReference type="PANTHER" id="PTHR33146">
    <property type="entry name" value="ENDONUCLEASE 4"/>
    <property type="match status" value="1"/>
</dbReference>
<accession>A0A4Y7IBZ0</accession>
<gene>
    <name evidence="11" type="ORF">C5167_039385</name>
</gene>
<keyword evidence="9" id="KW-0325">Glycoprotein</keyword>
<comment type="similarity">
    <text evidence="2">Belongs to the nuclease type I family.</text>
</comment>
<proteinExistence type="inferred from homology"/>
<keyword evidence="5" id="KW-0479">Metal-binding</keyword>
<protein>
    <recommendedName>
        <fullName evidence="3">Aspergillus nuclease S1</fullName>
        <ecNumber evidence="3">3.1.30.1</ecNumber>
    </recommendedName>
</protein>
<dbReference type="InterPro" id="IPR003154">
    <property type="entry name" value="S1/P1nuclease"/>
</dbReference>
<reference evidence="11 12" key="1">
    <citation type="journal article" date="2018" name="Science">
        <title>The opium poppy genome and morphinan production.</title>
        <authorList>
            <person name="Guo L."/>
            <person name="Winzer T."/>
            <person name="Yang X."/>
            <person name="Li Y."/>
            <person name="Ning Z."/>
            <person name="He Z."/>
            <person name="Teodor R."/>
            <person name="Lu Y."/>
            <person name="Bowser T.A."/>
            <person name="Graham I.A."/>
            <person name="Ye K."/>
        </authorList>
    </citation>
    <scope>NUCLEOTIDE SEQUENCE [LARGE SCALE GENOMIC DNA]</scope>
    <source>
        <strain evidence="12">cv. HN1</strain>
        <tissue evidence="11">Leaves</tissue>
    </source>
</reference>
<dbReference type="SUPFAM" id="SSF48537">
    <property type="entry name" value="Phospholipase C/P1 nuclease"/>
    <property type="match status" value="1"/>
</dbReference>
<dbReference type="GO" id="GO:0004521">
    <property type="term" value="F:RNA endonuclease activity"/>
    <property type="evidence" value="ECO:0007669"/>
    <property type="project" value="UniProtKB-ARBA"/>
</dbReference>
<dbReference type="AlphaFoldDB" id="A0A4Y7IBZ0"/>